<gene>
    <name evidence="1" type="ORF">DdX_14690</name>
</gene>
<comment type="caution">
    <text evidence="1">The sequence shown here is derived from an EMBL/GenBank/DDBJ whole genome shotgun (WGS) entry which is preliminary data.</text>
</comment>
<dbReference type="EMBL" id="JAKKPZ010000077">
    <property type="protein sequence ID" value="KAI1703751.1"/>
    <property type="molecule type" value="Genomic_DNA"/>
</dbReference>
<evidence type="ECO:0008006" key="3">
    <source>
        <dbReference type="Google" id="ProtNLM"/>
    </source>
</evidence>
<proteinExistence type="predicted"/>
<reference evidence="1" key="1">
    <citation type="submission" date="2022-01" db="EMBL/GenBank/DDBJ databases">
        <title>Genome Sequence Resource for Two Populations of Ditylenchus destructor, the Migratory Endoparasitic Phytonematode.</title>
        <authorList>
            <person name="Zhang H."/>
            <person name="Lin R."/>
            <person name="Xie B."/>
        </authorList>
    </citation>
    <scope>NUCLEOTIDE SEQUENCE</scope>
    <source>
        <strain evidence="1">BazhouSP</strain>
    </source>
</reference>
<evidence type="ECO:0000313" key="2">
    <source>
        <dbReference type="Proteomes" id="UP001201812"/>
    </source>
</evidence>
<dbReference type="InterPro" id="IPR009003">
    <property type="entry name" value="Peptidase_S1_PA"/>
</dbReference>
<organism evidence="1 2">
    <name type="scientific">Ditylenchus destructor</name>
    <dbReference type="NCBI Taxonomy" id="166010"/>
    <lineage>
        <taxon>Eukaryota</taxon>
        <taxon>Metazoa</taxon>
        <taxon>Ecdysozoa</taxon>
        <taxon>Nematoda</taxon>
        <taxon>Chromadorea</taxon>
        <taxon>Rhabditida</taxon>
        <taxon>Tylenchina</taxon>
        <taxon>Tylenchomorpha</taxon>
        <taxon>Sphaerularioidea</taxon>
        <taxon>Anguinidae</taxon>
        <taxon>Anguininae</taxon>
        <taxon>Ditylenchus</taxon>
    </lineage>
</organism>
<dbReference type="Proteomes" id="UP001201812">
    <property type="component" value="Unassembled WGS sequence"/>
</dbReference>
<dbReference type="InterPro" id="IPR043504">
    <property type="entry name" value="Peptidase_S1_PA_chymotrypsin"/>
</dbReference>
<protein>
    <recommendedName>
        <fullName evidence="3">Peptidase S1 domain-containing protein</fullName>
    </recommendedName>
</protein>
<dbReference type="SUPFAM" id="SSF50494">
    <property type="entry name" value="Trypsin-like serine proteases"/>
    <property type="match status" value="1"/>
</dbReference>
<keyword evidence="2" id="KW-1185">Reference proteome</keyword>
<dbReference type="Gene3D" id="2.40.10.10">
    <property type="entry name" value="Trypsin-like serine proteases"/>
    <property type="match status" value="2"/>
</dbReference>
<sequence>MANSVFLHTKCVNFVTTDFNKLCTDENFTHRQPFFGQKQFVLAAGGVCPMLGINCPAEEVSKTFHVSYDLILYEDSMQHLKNNKVSYDVAVIQLIEEIPLNAQTNIACIRRSKQLPADELTIQGWGSLDYAQTIAPARLQYANGIRAMSVDELENEGITLPCEPCERIVAMSNIN</sequence>
<name>A0AAD4MQP6_9BILA</name>
<dbReference type="AlphaFoldDB" id="A0AAD4MQP6"/>
<evidence type="ECO:0000313" key="1">
    <source>
        <dbReference type="EMBL" id="KAI1703751.1"/>
    </source>
</evidence>
<accession>A0AAD4MQP6</accession>